<protein>
    <submittedName>
        <fullName evidence="3">DUF6199 family natural product biosynthesis protein</fullName>
    </submittedName>
</protein>
<feature type="transmembrane region" description="Helical" evidence="1">
    <location>
        <begin position="74"/>
        <end position="91"/>
    </location>
</feature>
<keyword evidence="1" id="KW-0472">Membrane</keyword>
<feature type="domain" description="DUF6199" evidence="2">
    <location>
        <begin position="26"/>
        <end position="88"/>
    </location>
</feature>
<accession>A0ABV5P9X2</accession>
<keyword evidence="1" id="KW-0812">Transmembrane</keyword>
<evidence type="ECO:0000256" key="1">
    <source>
        <dbReference type="SAM" id="Phobius"/>
    </source>
</evidence>
<dbReference type="Proteomes" id="UP001589718">
    <property type="component" value="Unassembled WGS sequence"/>
</dbReference>
<name>A0ABV5P9X2_STRCM</name>
<proteinExistence type="predicted"/>
<comment type="caution">
    <text evidence="3">The sequence shown here is derived from an EMBL/GenBank/DDBJ whole genome shotgun (WGS) entry which is preliminary data.</text>
</comment>
<organism evidence="3 4">
    <name type="scientific">Streptomyces cremeus</name>
    <dbReference type="NCBI Taxonomy" id="66881"/>
    <lineage>
        <taxon>Bacteria</taxon>
        <taxon>Bacillati</taxon>
        <taxon>Actinomycetota</taxon>
        <taxon>Actinomycetes</taxon>
        <taxon>Kitasatosporales</taxon>
        <taxon>Streptomycetaceae</taxon>
        <taxon>Streptomyces</taxon>
    </lineage>
</organism>
<keyword evidence="1" id="KW-1133">Transmembrane helix</keyword>
<feature type="transmembrane region" description="Helical" evidence="1">
    <location>
        <begin position="21"/>
        <end position="39"/>
    </location>
</feature>
<evidence type="ECO:0000313" key="3">
    <source>
        <dbReference type="EMBL" id="MFB9519868.1"/>
    </source>
</evidence>
<sequence>MRRQTAGDVVLAAVRDGGPDAGTWFFLAFTLIMGLLQLVRPQLLWRMNRRLQRGYVKDVDATEPTRKGYAIQRVVGALFLAIFVYALVRVLM</sequence>
<dbReference type="RefSeq" id="WP_345221711.1">
    <property type="nucleotide sequence ID" value="NZ_BAAAXE010000013.1"/>
</dbReference>
<reference evidence="3 4" key="1">
    <citation type="submission" date="2024-09" db="EMBL/GenBank/DDBJ databases">
        <authorList>
            <person name="Sun Q."/>
            <person name="Mori K."/>
        </authorList>
    </citation>
    <scope>NUCLEOTIDE SEQUENCE [LARGE SCALE GENOMIC DNA]</scope>
    <source>
        <strain evidence="3 4">JCM 4362</strain>
    </source>
</reference>
<gene>
    <name evidence="3" type="ORF">ACFFTU_07920</name>
</gene>
<dbReference type="Pfam" id="PF19701">
    <property type="entry name" value="DUF6199"/>
    <property type="match status" value="1"/>
</dbReference>
<keyword evidence="4" id="KW-1185">Reference proteome</keyword>
<evidence type="ECO:0000313" key="4">
    <source>
        <dbReference type="Proteomes" id="UP001589718"/>
    </source>
</evidence>
<dbReference type="EMBL" id="JBHMCR010000004">
    <property type="protein sequence ID" value="MFB9519868.1"/>
    <property type="molecule type" value="Genomic_DNA"/>
</dbReference>
<dbReference type="InterPro" id="IPR045679">
    <property type="entry name" value="DUF6199"/>
</dbReference>
<evidence type="ECO:0000259" key="2">
    <source>
        <dbReference type="Pfam" id="PF19701"/>
    </source>
</evidence>